<comment type="catalytic activity">
    <reaction evidence="17 19">
        <text>alpha-ribazole + adenosylcob(III)inamide-GDP = adenosylcob(III)alamin + GMP + H(+)</text>
        <dbReference type="Rhea" id="RHEA:16049"/>
        <dbReference type="ChEBI" id="CHEBI:10329"/>
        <dbReference type="ChEBI" id="CHEBI:15378"/>
        <dbReference type="ChEBI" id="CHEBI:18408"/>
        <dbReference type="ChEBI" id="CHEBI:58115"/>
        <dbReference type="ChEBI" id="CHEBI:60487"/>
        <dbReference type="EC" id="2.7.8.26"/>
    </reaction>
</comment>
<keyword evidence="12 19" id="KW-1133">Transmembrane helix</keyword>
<accession>A0A2T1HVV6</accession>
<comment type="subcellular location">
    <subcellularLocation>
        <location evidence="2 19">Cell membrane</location>
        <topology evidence="2 19">Multi-pass membrane protein</topology>
    </subcellularLocation>
</comment>
<evidence type="ECO:0000313" key="20">
    <source>
        <dbReference type="EMBL" id="PSC05765.1"/>
    </source>
</evidence>
<evidence type="ECO:0000256" key="16">
    <source>
        <dbReference type="ARBA" id="ARBA00032853"/>
    </source>
</evidence>
<evidence type="ECO:0000256" key="9">
    <source>
        <dbReference type="ARBA" id="ARBA00022679"/>
    </source>
</evidence>
<evidence type="ECO:0000256" key="3">
    <source>
        <dbReference type="ARBA" id="ARBA00004663"/>
    </source>
</evidence>
<comment type="catalytic activity">
    <reaction evidence="18 19">
        <text>alpha-ribazole 5'-phosphate + adenosylcob(III)inamide-GDP = adenosylcob(III)alamin 5'-phosphate + GMP + H(+)</text>
        <dbReference type="Rhea" id="RHEA:23560"/>
        <dbReference type="ChEBI" id="CHEBI:15378"/>
        <dbReference type="ChEBI" id="CHEBI:57918"/>
        <dbReference type="ChEBI" id="CHEBI:58115"/>
        <dbReference type="ChEBI" id="CHEBI:60487"/>
        <dbReference type="ChEBI" id="CHEBI:60493"/>
        <dbReference type="EC" id="2.7.8.26"/>
    </reaction>
</comment>
<dbReference type="AlphaFoldDB" id="A0A2T1HVV6"/>
<dbReference type="GO" id="GO:0008818">
    <property type="term" value="F:cobalamin 5'-phosphate synthase activity"/>
    <property type="evidence" value="ECO:0007669"/>
    <property type="project" value="UniProtKB-UniRule"/>
</dbReference>
<evidence type="ECO:0000256" key="4">
    <source>
        <dbReference type="ARBA" id="ARBA00010561"/>
    </source>
</evidence>
<protein>
    <recommendedName>
        <fullName evidence="6 19">Adenosylcobinamide-GDP ribazoletransferase</fullName>
        <ecNumber evidence="5 19">2.7.8.26</ecNumber>
    </recommendedName>
    <alternativeName>
        <fullName evidence="16 19">Cobalamin synthase</fullName>
    </alternativeName>
    <alternativeName>
        <fullName evidence="15 19">Cobalamin-5'-phosphate synthase</fullName>
    </alternativeName>
</protein>
<reference evidence="21" key="1">
    <citation type="submission" date="2018-03" db="EMBL/GenBank/DDBJ databases">
        <authorList>
            <person name="Sun L."/>
            <person name="Liu H."/>
            <person name="Chen W."/>
            <person name="Huang K."/>
            <person name="Liu W."/>
            <person name="Gao X."/>
        </authorList>
    </citation>
    <scope>NUCLEOTIDE SEQUENCE [LARGE SCALE GENOMIC DNA]</scope>
    <source>
        <strain evidence="21">SH9</strain>
    </source>
</reference>
<proteinExistence type="inferred from homology"/>
<evidence type="ECO:0000256" key="2">
    <source>
        <dbReference type="ARBA" id="ARBA00004651"/>
    </source>
</evidence>
<evidence type="ECO:0000256" key="8">
    <source>
        <dbReference type="ARBA" id="ARBA00022573"/>
    </source>
</evidence>
<evidence type="ECO:0000256" key="19">
    <source>
        <dbReference type="HAMAP-Rule" id="MF_00719"/>
    </source>
</evidence>
<keyword evidence="21" id="KW-1185">Reference proteome</keyword>
<dbReference type="RefSeq" id="WP_106336008.1">
    <property type="nucleotide sequence ID" value="NZ_PVZS01000006.1"/>
</dbReference>
<evidence type="ECO:0000256" key="18">
    <source>
        <dbReference type="ARBA" id="ARBA00049504"/>
    </source>
</evidence>
<keyword evidence="13 19" id="KW-0472">Membrane</keyword>
<keyword evidence="10 19" id="KW-0812">Transmembrane</keyword>
<evidence type="ECO:0000256" key="14">
    <source>
        <dbReference type="ARBA" id="ARBA00025228"/>
    </source>
</evidence>
<dbReference type="HAMAP" id="MF_00719">
    <property type="entry name" value="CobS"/>
    <property type="match status" value="1"/>
</dbReference>
<feature type="transmembrane region" description="Helical" evidence="19">
    <location>
        <begin position="57"/>
        <end position="78"/>
    </location>
</feature>
<dbReference type="EMBL" id="PVZS01000006">
    <property type="protein sequence ID" value="PSC05765.1"/>
    <property type="molecule type" value="Genomic_DNA"/>
</dbReference>
<feature type="transmembrane region" description="Helical" evidence="19">
    <location>
        <begin position="199"/>
        <end position="219"/>
    </location>
</feature>
<evidence type="ECO:0000256" key="6">
    <source>
        <dbReference type="ARBA" id="ARBA00015850"/>
    </source>
</evidence>
<dbReference type="Pfam" id="PF02654">
    <property type="entry name" value="CobS"/>
    <property type="match status" value="1"/>
</dbReference>
<evidence type="ECO:0000256" key="13">
    <source>
        <dbReference type="ARBA" id="ARBA00023136"/>
    </source>
</evidence>
<keyword evidence="9 19" id="KW-0808">Transferase</keyword>
<dbReference type="EC" id="2.7.8.26" evidence="5 19"/>
<comment type="cofactor">
    <cofactor evidence="1 19">
        <name>Mg(2+)</name>
        <dbReference type="ChEBI" id="CHEBI:18420"/>
    </cofactor>
</comment>
<dbReference type="GO" id="GO:0051073">
    <property type="term" value="F:adenosylcobinamide-GDP ribazoletransferase activity"/>
    <property type="evidence" value="ECO:0007669"/>
    <property type="project" value="UniProtKB-UniRule"/>
</dbReference>
<organism evidence="20 21">
    <name type="scientific">Alsobacter soli</name>
    <dbReference type="NCBI Taxonomy" id="2109933"/>
    <lineage>
        <taxon>Bacteria</taxon>
        <taxon>Pseudomonadati</taxon>
        <taxon>Pseudomonadota</taxon>
        <taxon>Alphaproteobacteria</taxon>
        <taxon>Hyphomicrobiales</taxon>
        <taxon>Alsobacteraceae</taxon>
        <taxon>Alsobacter</taxon>
    </lineage>
</organism>
<keyword evidence="7 19" id="KW-1003">Cell membrane</keyword>
<keyword evidence="11 19" id="KW-0460">Magnesium</keyword>
<evidence type="ECO:0000256" key="17">
    <source>
        <dbReference type="ARBA" id="ARBA00048623"/>
    </source>
</evidence>
<feature type="transmembrane region" description="Helical" evidence="19">
    <location>
        <begin position="156"/>
        <end position="179"/>
    </location>
</feature>
<keyword evidence="8 19" id="KW-0169">Cobalamin biosynthesis</keyword>
<gene>
    <name evidence="19 20" type="primary">cobS</name>
    <name evidence="20" type="ORF">SLNSH_07240</name>
</gene>
<feature type="transmembrane region" description="Helical" evidence="19">
    <location>
        <begin position="128"/>
        <end position="150"/>
    </location>
</feature>
<evidence type="ECO:0000256" key="10">
    <source>
        <dbReference type="ARBA" id="ARBA00022692"/>
    </source>
</evidence>
<dbReference type="UniPathway" id="UPA00148">
    <property type="reaction ID" value="UER00238"/>
</dbReference>
<evidence type="ECO:0000313" key="21">
    <source>
        <dbReference type="Proteomes" id="UP000239772"/>
    </source>
</evidence>
<comment type="pathway">
    <text evidence="3 19">Cofactor biosynthesis; adenosylcobalamin biosynthesis; adenosylcobalamin from cob(II)yrinate a,c-diamide: step 7/7.</text>
</comment>
<dbReference type="GO" id="GO:0009236">
    <property type="term" value="P:cobalamin biosynthetic process"/>
    <property type="evidence" value="ECO:0007669"/>
    <property type="project" value="UniProtKB-UniRule"/>
</dbReference>
<dbReference type="InterPro" id="IPR003805">
    <property type="entry name" value="CobS"/>
</dbReference>
<sequence length="276" mass="27486">MSIAPADAPPPPAWRDWLTDLAQALRFYTRLPTPRLPWEADPHAAPDFTRLPRVLPLAGAAVGAVAGASLTIAGAFGLPSMASAGLALVALVAVTGGFHEDGLADTADGFGGGATRERRLEIMADSRLGSYGATALVLALLLRFAALASLVTHVGYGRAALALVAASAVARVAGLIPLWALPSARPGGKSASVGRPGDAAMATAFAVTTVLCVLLLAPGFGLPKALGALVAATLSAWPVTRLSQAMLGGQTGDVAGAAGIVAEIAALLALLAHTGG</sequence>
<dbReference type="GO" id="GO:0005886">
    <property type="term" value="C:plasma membrane"/>
    <property type="evidence" value="ECO:0007669"/>
    <property type="project" value="UniProtKB-SubCell"/>
</dbReference>
<dbReference type="Proteomes" id="UP000239772">
    <property type="component" value="Unassembled WGS sequence"/>
</dbReference>
<evidence type="ECO:0000256" key="7">
    <source>
        <dbReference type="ARBA" id="ARBA00022475"/>
    </source>
</evidence>
<evidence type="ECO:0000256" key="1">
    <source>
        <dbReference type="ARBA" id="ARBA00001946"/>
    </source>
</evidence>
<dbReference type="PANTHER" id="PTHR34148:SF1">
    <property type="entry name" value="ADENOSYLCOBINAMIDE-GDP RIBAZOLETRANSFERASE"/>
    <property type="match status" value="1"/>
</dbReference>
<comment type="function">
    <text evidence="14 19">Joins adenosylcobinamide-GDP and alpha-ribazole to generate adenosylcobalamin (Ado-cobalamin). Also synthesizes adenosylcobalamin 5'-phosphate from adenosylcobinamide-GDP and alpha-ribazole 5'-phosphate.</text>
</comment>
<comment type="similarity">
    <text evidence="4 19">Belongs to the CobS family.</text>
</comment>
<comment type="caution">
    <text evidence="20">The sequence shown here is derived from an EMBL/GenBank/DDBJ whole genome shotgun (WGS) entry which is preliminary data.</text>
</comment>
<evidence type="ECO:0000256" key="5">
    <source>
        <dbReference type="ARBA" id="ARBA00013200"/>
    </source>
</evidence>
<dbReference type="PANTHER" id="PTHR34148">
    <property type="entry name" value="ADENOSYLCOBINAMIDE-GDP RIBAZOLETRANSFERASE"/>
    <property type="match status" value="1"/>
</dbReference>
<dbReference type="OrthoDB" id="9794626at2"/>
<dbReference type="NCBIfam" id="TIGR00317">
    <property type="entry name" value="cobS"/>
    <property type="match status" value="1"/>
</dbReference>
<name>A0A2T1HVV6_9HYPH</name>
<evidence type="ECO:0000256" key="15">
    <source>
        <dbReference type="ARBA" id="ARBA00032605"/>
    </source>
</evidence>
<evidence type="ECO:0000256" key="11">
    <source>
        <dbReference type="ARBA" id="ARBA00022842"/>
    </source>
</evidence>
<evidence type="ECO:0000256" key="12">
    <source>
        <dbReference type="ARBA" id="ARBA00022989"/>
    </source>
</evidence>